<keyword evidence="2" id="KW-0442">Lipid degradation</keyword>
<evidence type="ECO:0000259" key="4">
    <source>
        <dbReference type="Pfam" id="PF05057"/>
    </source>
</evidence>
<dbReference type="GO" id="GO:0047372">
    <property type="term" value="F:monoacylglycerol lipase activity"/>
    <property type="evidence" value="ECO:0007669"/>
    <property type="project" value="TreeGrafter"/>
</dbReference>
<organism evidence="5 6">
    <name type="scientific">Saccharomycodes ludwigii</name>
    <dbReference type="NCBI Taxonomy" id="36035"/>
    <lineage>
        <taxon>Eukaryota</taxon>
        <taxon>Fungi</taxon>
        <taxon>Dikarya</taxon>
        <taxon>Ascomycota</taxon>
        <taxon>Saccharomycotina</taxon>
        <taxon>Saccharomycetes</taxon>
        <taxon>Saccharomycodales</taxon>
        <taxon>Saccharomycodaceae</taxon>
        <taxon>Saccharomycodes</taxon>
    </lineage>
</organism>
<keyword evidence="6" id="KW-1185">Reference proteome</keyword>
<dbReference type="AlphaFoldDB" id="A0A376B8Z4"/>
<dbReference type="GO" id="GO:0004622">
    <property type="term" value="F:phosphatidylcholine lysophospholipase activity"/>
    <property type="evidence" value="ECO:0007669"/>
    <property type="project" value="TreeGrafter"/>
</dbReference>
<name>A0A376B8Z4_9ASCO</name>
<keyword evidence="2" id="KW-0443">Lipid metabolism</keyword>
<dbReference type="Proteomes" id="UP000262825">
    <property type="component" value="Unassembled WGS sequence"/>
</dbReference>
<dbReference type="PANTHER" id="PTHR12482:SF24">
    <property type="entry name" value="LIPID DROPLET PHOSPHOLIPASE 1"/>
    <property type="match status" value="1"/>
</dbReference>
<reference evidence="6" key="1">
    <citation type="submission" date="2018-06" db="EMBL/GenBank/DDBJ databases">
        <authorList>
            <person name="Guldener U."/>
        </authorList>
    </citation>
    <scope>NUCLEOTIDE SEQUENCE [LARGE SCALE GENOMIC DNA]</scope>
    <source>
        <strain evidence="6">UTAD17</strain>
    </source>
</reference>
<protein>
    <recommendedName>
        <fullName evidence="4">DUF676 domain-containing protein</fullName>
    </recommendedName>
</protein>
<feature type="transmembrane region" description="Helical" evidence="3">
    <location>
        <begin position="268"/>
        <end position="293"/>
    </location>
</feature>
<evidence type="ECO:0000256" key="2">
    <source>
        <dbReference type="ARBA" id="ARBA00022963"/>
    </source>
</evidence>
<keyword evidence="3" id="KW-0472">Membrane</keyword>
<evidence type="ECO:0000256" key="3">
    <source>
        <dbReference type="SAM" id="Phobius"/>
    </source>
</evidence>
<dbReference type="Pfam" id="PF05057">
    <property type="entry name" value="DUF676"/>
    <property type="match status" value="1"/>
</dbReference>
<dbReference type="PANTHER" id="PTHR12482">
    <property type="entry name" value="LIPASE ROG1-RELATED-RELATED"/>
    <property type="match status" value="1"/>
</dbReference>
<evidence type="ECO:0000256" key="1">
    <source>
        <dbReference type="ARBA" id="ARBA00007920"/>
    </source>
</evidence>
<dbReference type="SUPFAM" id="SSF53474">
    <property type="entry name" value="alpha/beta-Hydrolases"/>
    <property type="match status" value="1"/>
</dbReference>
<dbReference type="Gene3D" id="3.40.50.1820">
    <property type="entry name" value="alpha/beta hydrolase"/>
    <property type="match status" value="1"/>
</dbReference>
<feature type="domain" description="DUF676" evidence="4">
    <location>
        <begin position="7"/>
        <end position="206"/>
    </location>
</feature>
<dbReference type="GO" id="GO:0016042">
    <property type="term" value="P:lipid catabolic process"/>
    <property type="evidence" value="ECO:0007669"/>
    <property type="project" value="UniProtKB-KW"/>
</dbReference>
<proteinExistence type="inferred from homology"/>
<dbReference type="InterPro" id="IPR044294">
    <property type="entry name" value="Lipase-like"/>
</dbReference>
<comment type="similarity">
    <text evidence="1">Belongs to the putative lipase ROG1 family.</text>
</comment>
<gene>
    <name evidence="5" type="ORF">SCODWIG_02919</name>
</gene>
<dbReference type="InterPro" id="IPR029058">
    <property type="entry name" value="AB_hydrolase_fold"/>
</dbReference>
<dbReference type="GO" id="GO:0005811">
    <property type="term" value="C:lipid droplet"/>
    <property type="evidence" value="ECO:0007669"/>
    <property type="project" value="TreeGrafter"/>
</dbReference>
<sequence>MKQNNNNIKHLYILFHGLWGNHKHMHAIRDYLLEYNETTQRDSSAHEIVVFIPCKSGYFKTFDGIDIVGDRTFIEIMEFLKENDYAFQYISCIGYSMGGLVARYCMGKLYAANVFSRMKPKSFITFATPHIGVEFFNKQNYFYNLLRLLGCTFLGRSGRQLFIKGSYRKLLVELVTKDIFVKGLEVFENKLVFCNVENDRVVSFYTSFITNKCEKCDYSVRENDFEHIIPRETFIVDVTVPPKTNLIASANSDYNVLNIVKLVSKFSILTLLGVLLSPFILLLNLGGTLYSYYSVSVFKLAAKNFENYQLISDDDISSDWEEVRSVAYPKDTTTGESKEWSSFILKYSQNDDNFNQPNSKPLDLDQDRSIIYKNLSNIKWIRIPYYLKTFNSHRTIVARDGIEHVNDQGRKTLKFSIKLIIFLQNNTNIDNKIQ</sequence>
<evidence type="ECO:0000313" key="5">
    <source>
        <dbReference type="EMBL" id="SSD61158.1"/>
    </source>
</evidence>
<accession>A0A376B8Z4</accession>
<keyword evidence="3" id="KW-1133">Transmembrane helix</keyword>
<dbReference type="VEuPathDB" id="FungiDB:SCODWIG_02919"/>
<evidence type="ECO:0000313" key="6">
    <source>
        <dbReference type="Proteomes" id="UP000262825"/>
    </source>
</evidence>
<keyword evidence="3" id="KW-0812">Transmembrane</keyword>
<dbReference type="InterPro" id="IPR007751">
    <property type="entry name" value="DUF676_lipase-like"/>
</dbReference>
<dbReference type="EMBL" id="UFAJ01000588">
    <property type="protein sequence ID" value="SSD61158.1"/>
    <property type="molecule type" value="Genomic_DNA"/>
</dbReference>